<accession>A0A6M3KCE4</accession>
<reference evidence="1" key="1">
    <citation type="submission" date="2020-03" db="EMBL/GenBank/DDBJ databases">
        <title>The deep terrestrial virosphere.</title>
        <authorList>
            <person name="Holmfeldt K."/>
            <person name="Nilsson E."/>
            <person name="Simone D."/>
            <person name="Lopez-Fernandez M."/>
            <person name="Wu X."/>
            <person name="de Brujin I."/>
            <person name="Lundin D."/>
            <person name="Andersson A."/>
            <person name="Bertilsson S."/>
            <person name="Dopson M."/>
        </authorList>
    </citation>
    <scope>NUCLEOTIDE SEQUENCE</scope>
    <source>
        <strain evidence="1">MM415A00857</strain>
    </source>
</reference>
<gene>
    <name evidence="1" type="ORF">MM415A00857_0006</name>
</gene>
<dbReference type="InterPro" id="IPR027417">
    <property type="entry name" value="P-loop_NTPase"/>
</dbReference>
<dbReference type="Gene3D" id="3.40.50.300">
    <property type="entry name" value="P-loop containing nucleotide triphosphate hydrolases"/>
    <property type="match status" value="1"/>
</dbReference>
<dbReference type="Gene3D" id="3.30.420.240">
    <property type="match status" value="1"/>
</dbReference>
<proteinExistence type="predicted"/>
<organism evidence="1">
    <name type="scientific">viral metagenome</name>
    <dbReference type="NCBI Taxonomy" id="1070528"/>
    <lineage>
        <taxon>unclassified sequences</taxon>
        <taxon>metagenomes</taxon>
        <taxon>organismal metagenomes</taxon>
    </lineage>
</organism>
<dbReference type="EMBL" id="MT142387">
    <property type="protein sequence ID" value="QJA79587.1"/>
    <property type="molecule type" value="Genomic_DNA"/>
</dbReference>
<name>A0A6M3KCE4_9ZZZZ</name>
<sequence>MTASSGHVLKEITSRPTVDSKLDAALQAESEAEYLWLMTRMPELFAATYFDYELAPFQIELLNHARNNRRSLILVPKGHGKSSLVAKVLPILEICSNPNVRIILIMKTAEDASAYAGIVRTELIDNQRLIEDFGPFHDPRAWAAQSFNVSGRQIKDPHYTLEIYGVGGKYLGHRSELTICDDIVTEENSWTREQREKLKQRFETAIQTGPQSMWGLNNPHCKWEESSASLKVPKGVYWPTDINYDRIVVCGTRFHPQDLYNKLEHDPTYANLYFDCWTDKEETSPLWPSMWTKDKLESEKKSLGTLSFNKRYRNIALDESELGFKYEWIYGGSREGEDFPGCLDRNREFGEYPEGLNVVTGFDPASGSTSRYATFPSFVCIGFDPDKPLETRERYVIDIFRSQTGFDELIDVLLDGRPAKGIPGWRAKYNHSTVVIEKNGYGTMFIDNDRMRRAQAQGLRVVPHWTQSSKMDPIDGAFTMQGIVKQGLLRIPYGPRSQKKADEFIDQFLTFPKGIVDWCMSTWFVEIQVRKQATKGIVHLNTPGRRWGTDYWVRPSA</sequence>
<protein>
    <submittedName>
        <fullName evidence="1">Putative terminase</fullName>
    </submittedName>
</protein>
<evidence type="ECO:0000313" key="1">
    <source>
        <dbReference type="EMBL" id="QJA79587.1"/>
    </source>
</evidence>
<dbReference type="AlphaFoldDB" id="A0A6M3KCE4"/>